<evidence type="ECO:0000256" key="1">
    <source>
        <dbReference type="SAM" id="Phobius"/>
    </source>
</evidence>
<reference evidence="2 3" key="1">
    <citation type="submission" date="2023-01" db="EMBL/GenBank/DDBJ databases">
        <title>Analysis of 21 Apiospora genomes using comparative genomics revels a genus with tremendous synthesis potential of carbohydrate active enzymes and secondary metabolites.</title>
        <authorList>
            <person name="Sorensen T."/>
        </authorList>
    </citation>
    <scope>NUCLEOTIDE SEQUENCE [LARGE SCALE GENOMIC DNA]</scope>
    <source>
        <strain evidence="2 3">CBS 20057</strain>
    </source>
</reference>
<sequence>MAPVQYRHLHLLHRRDDLMESDPTPPGLQRNGAAVAGAIIGIILVGLAMIAMVMTLFWKCRVARWKRLERQFAQYEAEDNAAMLAADGKGKGGAQQKPLPTVPASQILASVPNAPVREASQPLGNHYYA</sequence>
<keyword evidence="1" id="KW-0472">Membrane</keyword>
<evidence type="ECO:0000313" key="3">
    <source>
        <dbReference type="Proteomes" id="UP001396898"/>
    </source>
</evidence>
<protein>
    <submittedName>
        <fullName evidence="2">Uncharacterized protein</fullName>
    </submittedName>
</protein>
<name>A0ABR1RCM2_9PEZI</name>
<evidence type="ECO:0000313" key="2">
    <source>
        <dbReference type="EMBL" id="KAK8008367.1"/>
    </source>
</evidence>
<dbReference type="Proteomes" id="UP001396898">
    <property type="component" value="Unassembled WGS sequence"/>
</dbReference>
<keyword evidence="3" id="KW-1185">Reference proteome</keyword>
<organism evidence="2 3">
    <name type="scientific">Apiospora marii</name>
    <dbReference type="NCBI Taxonomy" id="335849"/>
    <lineage>
        <taxon>Eukaryota</taxon>
        <taxon>Fungi</taxon>
        <taxon>Dikarya</taxon>
        <taxon>Ascomycota</taxon>
        <taxon>Pezizomycotina</taxon>
        <taxon>Sordariomycetes</taxon>
        <taxon>Xylariomycetidae</taxon>
        <taxon>Amphisphaeriales</taxon>
        <taxon>Apiosporaceae</taxon>
        <taxon>Apiospora</taxon>
    </lineage>
</organism>
<comment type="caution">
    <text evidence="2">The sequence shown here is derived from an EMBL/GenBank/DDBJ whole genome shotgun (WGS) entry which is preliminary data.</text>
</comment>
<feature type="transmembrane region" description="Helical" evidence="1">
    <location>
        <begin position="33"/>
        <end position="58"/>
    </location>
</feature>
<keyword evidence="1" id="KW-1133">Transmembrane helix</keyword>
<gene>
    <name evidence="2" type="ORF">PG991_010918</name>
</gene>
<accession>A0ABR1RCM2</accession>
<proteinExistence type="predicted"/>
<dbReference type="EMBL" id="JAQQWI010000016">
    <property type="protein sequence ID" value="KAK8008367.1"/>
    <property type="molecule type" value="Genomic_DNA"/>
</dbReference>
<keyword evidence="1" id="KW-0812">Transmembrane</keyword>